<dbReference type="RefSeq" id="WP_231879206.1">
    <property type="nucleotide sequence ID" value="NZ_CP013235.1"/>
</dbReference>
<keyword evidence="2" id="KW-0449">Lipoprotein</keyword>
<organism evidence="2 3">
    <name type="scientific">Collimonas arenae</name>
    <dbReference type="NCBI Taxonomy" id="279058"/>
    <lineage>
        <taxon>Bacteria</taxon>
        <taxon>Pseudomonadati</taxon>
        <taxon>Pseudomonadota</taxon>
        <taxon>Betaproteobacteria</taxon>
        <taxon>Burkholderiales</taxon>
        <taxon>Oxalobacteraceae</taxon>
        <taxon>Collimonas</taxon>
    </lineage>
</organism>
<keyword evidence="1" id="KW-0732">Signal</keyword>
<protein>
    <submittedName>
        <fullName evidence="2">Putative lipoprotein</fullName>
    </submittedName>
</protein>
<sequence>MIFQRYIAGRTHLLACAAALFVCACGEKAAETAPTSDEKRFRSAVVLPTPVAPGEVRVVYSDAQRKSAKSQAAGLLKEMRKAERLSHDLQIMHNKTRYYREFNNPLENLLRDWPGAHNKDQPLFAELGDCAAAGHKILTVGKGIKRHEFQKKHLTRERNAYLELMEKCERAIVSFQ</sequence>
<evidence type="ECO:0000256" key="1">
    <source>
        <dbReference type="SAM" id="SignalP"/>
    </source>
</evidence>
<gene>
    <name evidence="2" type="ORF">CAter282_1436</name>
</gene>
<dbReference type="Proteomes" id="UP000071778">
    <property type="component" value="Chromosome"/>
</dbReference>
<proteinExistence type="predicted"/>
<name>A0A127QHE0_9BURK</name>
<dbReference type="AlphaFoldDB" id="A0A127QHE0"/>
<dbReference type="PROSITE" id="PS51257">
    <property type="entry name" value="PROKAR_LIPOPROTEIN"/>
    <property type="match status" value="1"/>
</dbReference>
<evidence type="ECO:0000313" key="2">
    <source>
        <dbReference type="EMBL" id="AMP09225.1"/>
    </source>
</evidence>
<feature type="chain" id="PRO_5007277892" evidence="1">
    <location>
        <begin position="30"/>
        <end position="176"/>
    </location>
</feature>
<keyword evidence="3" id="KW-1185">Reference proteome</keyword>
<dbReference type="EMBL" id="CP013235">
    <property type="protein sequence ID" value="AMP09225.1"/>
    <property type="molecule type" value="Genomic_DNA"/>
</dbReference>
<evidence type="ECO:0000313" key="3">
    <source>
        <dbReference type="Proteomes" id="UP000071778"/>
    </source>
</evidence>
<reference evidence="2 3" key="1">
    <citation type="submission" date="2015-11" db="EMBL/GenBank/DDBJ databases">
        <title>Exploring the genomic traits of fungus-feeding bacterial genus Collimonas.</title>
        <authorList>
            <person name="Song C."/>
            <person name="Schmidt R."/>
            <person name="de Jager V."/>
            <person name="Krzyzanowska D."/>
            <person name="Jongedijk E."/>
            <person name="Cankar K."/>
            <person name="Beekwilder J."/>
            <person name="van Veen A."/>
            <person name="de Boer W."/>
            <person name="van Veen J.A."/>
            <person name="Garbeva P."/>
        </authorList>
    </citation>
    <scope>NUCLEOTIDE SEQUENCE [LARGE SCALE GENOMIC DNA]</scope>
    <source>
        <strain evidence="2 3">Ter282</strain>
    </source>
</reference>
<accession>A0A127QHE0</accession>
<dbReference type="PATRIC" id="fig|279058.18.peg.1421"/>
<feature type="signal peptide" evidence="1">
    <location>
        <begin position="1"/>
        <end position="29"/>
    </location>
</feature>